<proteinExistence type="predicted"/>
<organism evidence="1 2">
    <name type="scientific">Brassica cretica</name>
    <name type="common">Mustard</name>
    <dbReference type="NCBI Taxonomy" id="69181"/>
    <lineage>
        <taxon>Eukaryota</taxon>
        <taxon>Viridiplantae</taxon>
        <taxon>Streptophyta</taxon>
        <taxon>Embryophyta</taxon>
        <taxon>Tracheophyta</taxon>
        <taxon>Spermatophyta</taxon>
        <taxon>Magnoliopsida</taxon>
        <taxon>eudicotyledons</taxon>
        <taxon>Gunneridae</taxon>
        <taxon>Pentapetalae</taxon>
        <taxon>rosids</taxon>
        <taxon>malvids</taxon>
        <taxon>Brassicales</taxon>
        <taxon>Brassicaceae</taxon>
        <taxon>Brassiceae</taxon>
        <taxon>Brassica</taxon>
    </lineage>
</organism>
<name>A0A8S9J7D7_BRACR</name>
<gene>
    <name evidence="1" type="ORF">F2Q68_00002078</name>
</gene>
<protein>
    <submittedName>
        <fullName evidence="1">Uncharacterized protein</fullName>
    </submittedName>
</protein>
<evidence type="ECO:0000313" key="2">
    <source>
        <dbReference type="Proteomes" id="UP000712281"/>
    </source>
</evidence>
<dbReference type="AlphaFoldDB" id="A0A8S9J7D7"/>
<comment type="caution">
    <text evidence="1">The sequence shown here is derived from an EMBL/GenBank/DDBJ whole genome shotgun (WGS) entry which is preliminary data.</text>
</comment>
<accession>A0A8S9J7D7</accession>
<reference evidence="1" key="1">
    <citation type="submission" date="2019-12" db="EMBL/GenBank/DDBJ databases">
        <title>Genome sequencing and annotation of Brassica cretica.</title>
        <authorList>
            <person name="Studholme D.J."/>
            <person name="Sarris P.F."/>
        </authorList>
    </citation>
    <scope>NUCLEOTIDE SEQUENCE</scope>
    <source>
        <strain evidence="1">PFS-001/15</strain>
        <tissue evidence="1">Leaf</tissue>
    </source>
</reference>
<dbReference type="Proteomes" id="UP000712281">
    <property type="component" value="Unassembled WGS sequence"/>
</dbReference>
<sequence>MWFRALKSGGFGWSIYGKGEAHDSQVSSILLSAGLSLAKEAIRMLETLQSAKTHRFSSLRLILDSIVLFSAMRSWLDMIKITCLLFRNLVTLFTPLSCSFNQCTATCFAVAFTLSVCIHTLFSDYSVLSL</sequence>
<dbReference type="EMBL" id="QGKW02001660">
    <property type="protein sequence ID" value="KAF2577392.1"/>
    <property type="molecule type" value="Genomic_DNA"/>
</dbReference>
<evidence type="ECO:0000313" key="1">
    <source>
        <dbReference type="EMBL" id="KAF2577392.1"/>
    </source>
</evidence>